<dbReference type="SUPFAM" id="SSF52980">
    <property type="entry name" value="Restriction endonuclease-like"/>
    <property type="match status" value="1"/>
</dbReference>
<name>A0A364NS97_9GAMM</name>
<sequence>MLGHDEKVSASAVLCIAKRNPETIRWAIRYSGLFENQKSRLWQSLRKELTNQEWQEFFFVCDSLLEPIEYFDQQIDKAESELKSLSLIELLSYMSVLASDDIFEDESVSQSQHRWYVYDRIIKRKLSACTAKDFYLTDSILGKSLKKHLSPILFPTKSGSSGLCERKLYALAVLVAASSERLDYESSIDWFRFDPNCAYQMAPGEPVIYNVTDSGQKTWEQTEKKTNMLWLYWMNRATLAFMDSDLLFQQIGSAENHELNRFAYIKAIRSKIQLQTIYGLAEEVVVEDGKKVPLLQLMLASELISTFFQTDFIEALKEARAQTSTTVEALTLIAFNGAVMGENRFPMTWSTPLEKARKIKGWTVCDQYPKGNLDVALSILKFWTYDLKSFSSTSETHQGVTPRITERPFYRIGDFSFQFPWVNGQQNNLTAAVNNLRRLGARRSEVKTETRQVEQQLAISLQAKGFKVVVGYQPQVTEDDPGEVDLICYLDGVLLILEVKSGYIRSSKREVWLHKTNTIRKAAWQLARKQEAIKKAIKDDLTLAAGLQLDPSREHFNIHCWIVDTSIELDGQIIDDFLVVSREVMEVVLRDEKHLLSSVAYIDVATKESMFSNGFSPVKFVEHIVSGNIWSGLLEST</sequence>
<accession>A0A364NS97</accession>
<organism evidence="1 2">
    <name type="scientific">Nitrincola tibetensis</name>
    <dbReference type="NCBI Taxonomy" id="2219697"/>
    <lineage>
        <taxon>Bacteria</taxon>
        <taxon>Pseudomonadati</taxon>
        <taxon>Pseudomonadota</taxon>
        <taxon>Gammaproteobacteria</taxon>
        <taxon>Oceanospirillales</taxon>
        <taxon>Oceanospirillaceae</taxon>
        <taxon>Nitrincola</taxon>
    </lineage>
</organism>
<protein>
    <submittedName>
        <fullName evidence="1">NERD domain-containing protein</fullName>
    </submittedName>
</protein>
<dbReference type="EMBL" id="QKRX01000001">
    <property type="protein sequence ID" value="RAU19956.1"/>
    <property type="molecule type" value="Genomic_DNA"/>
</dbReference>
<proteinExistence type="predicted"/>
<evidence type="ECO:0000313" key="2">
    <source>
        <dbReference type="Proteomes" id="UP000250744"/>
    </source>
</evidence>
<dbReference type="InterPro" id="IPR011335">
    <property type="entry name" value="Restrct_endonuc-II-like"/>
</dbReference>
<gene>
    <name evidence="1" type="ORF">DN062_02305</name>
</gene>
<comment type="caution">
    <text evidence="1">The sequence shown here is derived from an EMBL/GenBank/DDBJ whole genome shotgun (WGS) entry which is preliminary data.</text>
</comment>
<keyword evidence="2" id="KW-1185">Reference proteome</keyword>
<evidence type="ECO:0000313" key="1">
    <source>
        <dbReference type="EMBL" id="RAU19956.1"/>
    </source>
</evidence>
<dbReference type="OrthoDB" id="6110976at2"/>
<dbReference type="Proteomes" id="UP000250744">
    <property type="component" value="Unassembled WGS sequence"/>
</dbReference>
<reference evidence="1 2" key="1">
    <citation type="submission" date="2018-06" db="EMBL/GenBank/DDBJ databases">
        <title>Nitrincola tibetense sp. nov., isolated from Lake XuguoCo on Tibetan Plateau.</title>
        <authorList>
            <person name="Xing P."/>
        </authorList>
    </citation>
    <scope>NUCLEOTIDE SEQUENCE [LARGE SCALE GENOMIC DNA]</scope>
    <source>
        <strain evidence="2">xg18</strain>
    </source>
</reference>
<dbReference type="AlphaFoldDB" id="A0A364NS97"/>